<protein>
    <submittedName>
        <fullName evidence="2">Type VI secretion system protein TssA</fullName>
    </submittedName>
</protein>
<evidence type="ECO:0000313" key="3">
    <source>
        <dbReference type="Proteomes" id="UP001555342"/>
    </source>
</evidence>
<dbReference type="NCBIfam" id="TIGR03362">
    <property type="entry name" value="VI_chp_7"/>
    <property type="match status" value="1"/>
</dbReference>
<feature type="domain" description="ImpA N-terminal" evidence="1">
    <location>
        <begin position="16"/>
        <end position="119"/>
    </location>
</feature>
<dbReference type="Proteomes" id="UP001555342">
    <property type="component" value="Unassembled WGS sequence"/>
</dbReference>
<dbReference type="InterPro" id="IPR017739">
    <property type="entry name" value="T6SS-assoc_VCA0119"/>
</dbReference>
<organism evidence="2 3">
    <name type="scientific">Buttiauxella gaviniae</name>
    <dbReference type="NCBI Taxonomy" id="82990"/>
    <lineage>
        <taxon>Bacteria</taxon>
        <taxon>Pseudomonadati</taxon>
        <taxon>Pseudomonadota</taxon>
        <taxon>Gammaproteobacteria</taxon>
        <taxon>Enterobacterales</taxon>
        <taxon>Enterobacteriaceae</taxon>
        <taxon>Buttiauxella</taxon>
    </lineage>
</organism>
<comment type="caution">
    <text evidence="2">The sequence shown here is derived from an EMBL/GenBank/DDBJ whole genome shotgun (WGS) entry which is preliminary data.</text>
</comment>
<name>A0ABV3NP82_9ENTR</name>
<dbReference type="RefSeq" id="WP_367593701.1">
    <property type="nucleotide sequence ID" value="NZ_JBFMVT010000002.1"/>
</dbReference>
<keyword evidence="3" id="KW-1185">Reference proteome</keyword>
<dbReference type="Pfam" id="PF16989">
    <property type="entry name" value="T6SS_VasJ"/>
    <property type="match status" value="1"/>
</dbReference>
<evidence type="ECO:0000313" key="2">
    <source>
        <dbReference type="EMBL" id="MEW7311348.1"/>
    </source>
</evidence>
<sequence>MNMDISTPEAWFSHVLEPLSEEKTHSALSDSNSDWEYIDSEMVKLGSLTHAQLDIAEIQKRTLKLLACESKDFRLIVHLLRTLQHAGKAEELLLAAKLLTQYLEHYWTRAWPQKEAHKVRFAQQIIKRFETAVVSFTNESNQSERDALLGEFAHLSQVWLKNGSAQLAAAVDALFALYQHHFLEPIAELPPGAPQTPGIAASDKATTLPFVPTIAVENHDDKAWRQTLLKVAELLCELHPQSTIGFRLRRHAVWHTITTAPQAETDGRTQLAAFSADLLEDYQTRFASANGELWEQVEKSILLAPYWFDGHHLSARIALQLGYSDSAEAIRDELNAFLNRIPALRTLLFNDHTPYLSETTQRWLDVSSAKNASSSSLNSDSDTQNIWMHFNEQGLAPALQLLDQYQQQNREPRQQFYRQYFGAQLLEQAGMTALAQSQYKTLRQTASQITLPDWEPALLEQLEEKITTEQ</sequence>
<evidence type="ECO:0000259" key="1">
    <source>
        <dbReference type="Pfam" id="PF06812"/>
    </source>
</evidence>
<dbReference type="InterPro" id="IPR010657">
    <property type="entry name" value="ImpA_N"/>
</dbReference>
<dbReference type="Pfam" id="PF06812">
    <property type="entry name" value="ImpA_N"/>
    <property type="match status" value="1"/>
</dbReference>
<reference evidence="2 3" key="1">
    <citation type="submission" date="2024-07" db="EMBL/GenBank/DDBJ databases">
        <authorList>
            <person name="Wang L."/>
        </authorList>
    </citation>
    <scope>NUCLEOTIDE SEQUENCE [LARGE SCALE GENOMIC DNA]</scope>
    <source>
        <strain evidence="2 3">WL359</strain>
    </source>
</reference>
<dbReference type="PANTHER" id="PTHR37024:SF3">
    <property type="entry name" value="TYPE VI SECRETION SYSTEM PROTEIN TSSA"/>
    <property type="match status" value="1"/>
</dbReference>
<gene>
    <name evidence="2" type="primary">tssA</name>
    <name evidence="2" type="ORF">AB1E22_01210</name>
</gene>
<dbReference type="EMBL" id="JBFMVT010000002">
    <property type="protein sequence ID" value="MEW7311348.1"/>
    <property type="molecule type" value="Genomic_DNA"/>
</dbReference>
<dbReference type="PANTHER" id="PTHR37024">
    <property type="entry name" value="TYPE VI SECRETION SYSTEM DUF2094 AND IMPA-RELATED DOMAIN PROTEIN"/>
    <property type="match status" value="1"/>
</dbReference>
<accession>A0ABV3NP82</accession>
<proteinExistence type="predicted"/>